<reference evidence="6 7" key="1">
    <citation type="journal article" date="2014" name="BMC Genomics">
        <title>Comparative genome sequencing reveals chemotype-specific gene clusters in the toxigenic black mold Stachybotrys.</title>
        <authorList>
            <person name="Semeiks J."/>
            <person name="Borek D."/>
            <person name="Otwinowski Z."/>
            <person name="Grishin N.V."/>
        </authorList>
    </citation>
    <scope>NUCLEOTIDE SEQUENCE [LARGE SCALE GENOMIC DNA]</scope>
    <source>
        <strain evidence="7">CBS 109288 / IBT 7711</strain>
    </source>
</reference>
<dbReference type="Pfam" id="PF01494">
    <property type="entry name" value="FAD_binding_3"/>
    <property type="match status" value="1"/>
</dbReference>
<dbReference type="OrthoDB" id="1716816at2759"/>
<protein>
    <recommendedName>
        <fullName evidence="5">FAD-binding domain-containing protein</fullName>
    </recommendedName>
</protein>
<dbReference type="InterPro" id="IPR002938">
    <property type="entry name" value="FAD-bd"/>
</dbReference>
<dbReference type="InterPro" id="IPR036188">
    <property type="entry name" value="FAD/NAD-bd_sf"/>
</dbReference>
<name>A0A084AL85_STACB</name>
<dbReference type="Proteomes" id="UP000028045">
    <property type="component" value="Unassembled WGS sequence"/>
</dbReference>
<dbReference type="SUPFAM" id="SSF51905">
    <property type="entry name" value="FAD/NAD(P)-binding domain"/>
    <property type="match status" value="1"/>
</dbReference>
<evidence type="ECO:0000256" key="4">
    <source>
        <dbReference type="ARBA" id="ARBA00023002"/>
    </source>
</evidence>
<evidence type="ECO:0000313" key="6">
    <source>
        <dbReference type="EMBL" id="KEY66064.1"/>
    </source>
</evidence>
<dbReference type="GO" id="GO:0071949">
    <property type="term" value="F:FAD binding"/>
    <property type="evidence" value="ECO:0007669"/>
    <property type="project" value="InterPro"/>
</dbReference>
<comment type="cofactor">
    <cofactor evidence="1">
        <name>FAD</name>
        <dbReference type="ChEBI" id="CHEBI:57692"/>
    </cofactor>
</comment>
<dbReference type="InterPro" id="IPR050641">
    <property type="entry name" value="RIFMO-like"/>
</dbReference>
<evidence type="ECO:0000313" key="7">
    <source>
        <dbReference type="Proteomes" id="UP000028045"/>
    </source>
</evidence>
<dbReference type="GO" id="GO:0016709">
    <property type="term" value="F:oxidoreductase activity, acting on paired donors, with incorporation or reduction of molecular oxygen, NAD(P)H as one donor, and incorporation of one atom of oxygen"/>
    <property type="evidence" value="ECO:0007669"/>
    <property type="project" value="UniProtKB-ARBA"/>
</dbReference>
<dbReference type="Gene3D" id="3.30.70.2450">
    <property type="match status" value="1"/>
</dbReference>
<evidence type="ECO:0000256" key="1">
    <source>
        <dbReference type="ARBA" id="ARBA00001974"/>
    </source>
</evidence>
<dbReference type="EMBL" id="KL648673">
    <property type="protein sequence ID" value="KEY66064.1"/>
    <property type="molecule type" value="Genomic_DNA"/>
</dbReference>
<evidence type="ECO:0000256" key="2">
    <source>
        <dbReference type="ARBA" id="ARBA00022630"/>
    </source>
</evidence>
<accession>A0A084AL85</accession>
<dbReference type="Gene3D" id="3.50.50.60">
    <property type="entry name" value="FAD/NAD(P)-binding domain"/>
    <property type="match status" value="1"/>
</dbReference>
<dbReference type="PRINTS" id="PR00420">
    <property type="entry name" value="RNGMNOXGNASE"/>
</dbReference>
<keyword evidence="3" id="KW-0274">FAD</keyword>
<dbReference type="PANTHER" id="PTHR43004">
    <property type="entry name" value="TRK SYSTEM POTASSIUM UPTAKE PROTEIN"/>
    <property type="match status" value="1"/>
</dbReference>
<proteinExistence type="predicted"/>
<evidence type="ECO:0000256" key="3">
    <source>
        <dbReference type="ARBA" id="ARBA00022827"/>
    </source>
</evidence>
<dbReference type="Gene3D" id="3.40.30.120">
    <property type="match status" value="1"/>
</dbReference>
<keyword evidence="2" id="KW-0285">Flavoprotein</keyword>
<dbReference type="Pfam" id="PF21274">
    <property type="entry name" value="Rng_hyd_C"/>
    <property type="match status" value="1"/>
</dbReference>
<keyword evidence="4" id="KW-0560">Oxidoreductase</keyword>
<dbReference type="PANTHER" id="PTHR43004:SF19">
    <property type="entry name" value="BINDING MONOOXYGENASE, PUTATIVE (JCVI)-RELATED"/>
    <property type="match status" value="1"/>
</dbReference>
<feature type="domain" description="FAD-binding" evidence="5">
    <location>
        <begin position="43"/>
        <end position="283"/>
    </location>
</feature>
<organism evidence="6 7">
    <name type="scientific">Stachybotrys chartarum (strain CBS 109288 / IBT 7711)</name>
    <name type="common">Toxic black mold</name>
    <name type="synonym">Stilbospora chartarum</name>
    <dbReference type="NCBI Taxonomy" id="1280523"/>
    <lineage>
        <taxon>Eukaryota</taxon>
        <taxon>Fungi</taxon>
        <taxon>Dikarya</taxon>
        <taxon>Ascomycota</taxon>
        <taxon>Pezizomycotina</taxon>
        <taxon>Sordariomycetes</taxon>
        <taxon>Hypocreomycetidae</taxon>
        <taxon>Hypocreales</taxon>
        <taxon>Stachybotryaceae</taxon>
        <taxon>Stachybotrys</taxon>
    </lineage>
</organism>
<keyword evidence="7" id="KW-1185">Reference proteome</keyword>
<sequence length="437" mass="47721">MPGFKFGGIFAGIMLNADKFDMTRHRCCLPGPALRPPTPTTTEHVENVLTERAESLGVEIRRGLGFNRIIAENENGISVGAGDEQEFRGRWLVGCDGARSAVRGAAGITMAGTEPKFTGYAVHCDLDHPERLRPGFNRTDTGMYAVLPESLYLVDFDDGAFDRTQELTHEHLQAVFRRTSGRSDVNITKVHLASTFTDRAKQATTYRKGRVLLAGDAAHFHGPLGGQGLNAGLGDAMNLGWKLASTVRWEREPSSKASKEDFEALINSYEKERHPIASAVLQSTRAQVTAMQPGTHGAAIHSLLQQFINTQDGANLCIDSLWGLSQQYRLDSEQSPSHPTVGCSAPDFHFKDGSRLGSRLESGQGIFIDFENDTVFKEAIAISDFTSRVEYVGMVAEDQRGFRALLVRPDGIIAWAAESGEQPDVQAASAALKQWLS</sequence>
<dbReference type="AlphaFoldDB" id="A0A084AL85"/>
<dbReference type="HOGENOM" id="CLU_009665_20_1_1"/>
<gene>
    <name evidence="6" type="ORF">S7711_09429</name>
</gene>
<evidence type="ECO:0000259" key="5">
    <source>
        <dbReference type="Pfam" id="PF01494"/>
    </source>
</evidence>